<name>A0A2K8SNY6_9NOSO</name>
<dbReference type="EMBL" id="CP024785">
    <property type="protein sequence ID" value="AUB37118.1"/>
    <property type="molecule type" value="Genomic_DNA"/>
</dbReference>
<dbReference type="Proteomes" id="UP000232003">
    <property type="component" value="Chromosome"/>
</dbReference>
<reference evidence="1 2" key="1">
    <citation type="submission" date="2017-11" db="EMBL/GenBank/DDBJ databases">
        <title>Complete genome of a free-living desiccation-tolerant cyanobacterium and its photosynthetic adaptation to extreme terrestrial habitat.</title>
        <authorList>
            <person name="Shang J."/>
        </authorList>
    </citation>
    <scope>NUCLEOTIDE SEQUENCE [LARGE SCALE GENOMIC DNA]</scope>
    <source>
        <strain evidence="1 2">CCNUN1</strain>
    </source>
</reference>
<protein>
    <submittedName>
        <fullName evidence="1">Uncharacterized protein</fullName>
    </submittedName>
</protein>
<organism evidence="1 2">
    <name type="scientific">Nostoc flagelliforme CCNUN1</name>
    <dbReference type="NCBI Taxonomy" id="2038116"/>
    <lineage>
        <taxon>Bacteria</taxon>
        <taxon>Bacillati</taxon>
        <taxon>Cyanobacteriota</taxon>
        <taxon>Cyanophyceae</taxon>
        <taxon>Nostocales</taxon>
        <taxon>Nostocaceae</taxon>
        <taxon>Nostoc</taxon>
    </lineage>
</organism>
<accession>A0A2K8SNY6</accession>
<gene>
    <name evidence="1" type="ORF">COO91_03054</name>
</gene>
<sequence>MAILQNVSEIWEYINLWISAPKAKPANEKVEAVQKASPSLRPAI</sequence>
<evidence type="ECO:0000313" key="1">
    <source>
        <dbReference type="EMBL" id="AUB37118.1"/>
    </source>
</evidence>
<proteinExistence type="predicted"/>
<evidence type="ECO:0000313" key="2">
    <source>
        <dbReference type="Proteomes" id="UP000232003"/>
    </source>
</evidence>
<dbReference type="KEGG" id="nfl:COO91_03054"/>
<keyword evidence="2" id="KW-1185">Reference proteome</keyword>
<dbReference type="AlphaFoldDB" id="A0A2K8SNY6"/>